<comment type="similarity">
    <text evidence="3 13">Belongs to the lyase 1 family. Adenylosuccinate lyase subfamily.</text>
</comment>
<dbReference type="GO" id="GO:0070626">
    <property type="term" value="F:(S)-2-(5-amino-1-(5-phospho-D-ribosyl)imidazole-4-carboxamido) succinate lyase (fumarate-forming) activity"/>
    <property type="evidence" value="ECO:0007669"/>
    <property type="project" value="RHEA"/>
</dbReference>
<evidence type="ECO:0000256" key="4">
    <source>
        <dbReference type="ARBA" id="ARBA00012339"/>
    </source>
</evidence>
<evidence type="ECO:0000256" key="8">
    <source>
        <dbReference type="ARBA" id="ARBA00024477"/>
    </source>
</evidence>
<name>A0A1F6YVY4_9BACT</name>
<evidence type="ECO:0000256" key="1">
    <source>
        <dbReference type="ARBA" id="ARBA00004706"/>
    </source>
</evidence>
<feature type="domain" description="Adenylosuccinate lyase PurB C-terminal" evidence="15">
    <location>
        <begin position="332"/>
        <end position="446"/>
    </location>
</feature>
<comment type="pathway">
    <text evidence="1 13">Purine metabolism; IMP biosynthesis via de novo pathway; 5-amino-1-(5-phospho-D-ribosyl)imidazole-4-carboxamide from 5-amino-1-(5-phospho-D-ribosyl)imidazole-4-carboxylate: step 2/2.</text>
</comment>
<evidence type="ECO:0000256" key="3">
    <source>
        <dbReference type="ARBA" id="ARBA00008273"/>
    </source>
</evidence>
<comment type="catalytic activity">
    <reaction evidence="8">
        <text>(2S)-2-[5-amino-1-(5-phospho-beta-D-ribosyl)imidazole-4-carboxamido]succinate = 5-amino-1-(5-phospho-beta-D-ribosyl)imidazole-4-carboxamide + fumarate</text>
        <dbReference type="Rhea" id="RHEA:23920"/>
        <dbReference type="ChEBI" id="CHEBI:29806"/>
        <dbReference type="ChEBI" id="CHEBI:58443"/>
        <dbReference type="ChEBI" id="CHEBI:58475"/>
        <dbReference type="EC" id="4.3.2.2"/>
    </reaction>
    <physiologicalReaction direction="left-to-right" evidence="8">
        <dbReference type="Rhea" id="RHEA:23921"/>
    </physiologicalReaction>
</comment>
<dbReference type="UniPathway" id="UPA00075">
    <property type="reaction ID" value="UER00336"/>
</dbReference>
<dbReference type="GO" id="GO:0044208">
    <property type="term" value="P:'de novo' AMP biosynthetic process"/>
    <property type="evidence" value="ECO:0007669"/>
    <property type="project" value="UniProtKB-UniPathway"/>
</dbReference>
<accession>A0A1F6YVY4</accession>
<dbReference type="UniPathway" id="UPA00074">
    <property type="reaction ID" value="UER00132"/>
</dbReference>
<gene>
    <name evidence="16" type="ORF">A2456_00375</name>
</gene>
<sequence length="455" mass="52350">MNNHAINPLDGRYFDKTRTLAPFFSEQALMKYRVMMEVEYLIALSALHKTALRKFTLNEEKIIRNLYENFNDASYKEIKEEEAVTNHDVKAVEYFIKEKLSKTSLKDCIEWVHFGLTSEDTNNISYALILSDSLEKEIIPIISKIISELNTFAKKYKDLPMLARTHGQSASPTTFGKEFKVFEERLKSQLSQLKNQKISAKINGATGNYNALNIAYPKIDWTNFSKNFINSFNKIRTSKLAPNLITTQIEPHDSYIELFDTLKRINYIMIDFNQDIWRYISDGWVDQKTKEGEIGSSTMPHKINPIDFENSEGNLGLANALFEFYARKLPISRLQRDLSDSTVQRSFGTAFGHSYLAYISLLKGLSKITVNEIKIKEDLMAHPEVITEAIQTILRREGIKMPYEKLKTLARGKVLTLKDIHEFINTLEVSEKIKKELLKITPENYIGLAVKLASK</sequence>
<dbReference type="PANTHER" id="PTHR43411:SF1">
    <property type="entry name" value="ADENYLOSUCCINATE LYASE"/>
    <property type="match status" value="1"/>
</dbReference>
<dbReference type="PANTHER" id="PTHR43411">
    <property type="entry name" value="ADENYLOSUCCINATE LYASE"/>
    <property type="match status" value="1"/>
</dbReference>
<dbReference type="NCBIfam" id="TIGR00928">
    <property type="entry name" value="purB"/>
    <property type="match status" value="1"/>
</dbReference>
<dbReference type="Gene3D" id="1.10.275.10">
    <property type="entry name" value="Fumarase/aspartase (N-terminal domain)"/>
    <property type="match status" value="1"/>
</dbReference>
<dbReference type="InterPro" id="IPR047136">
    <property type="entry name" value="PurB_bact"/>
</dbReference>
<reference evidence="16 17" key="1">
    <citation type="journal article" date="2016" name="Nat. Commun.">
        <title>Thousands of microbial genomes shed light on interconnected biogeochemical processes in an aquifer system.</title>
        <authorList>
            <person name="Anantharaman K."/>
            <person name="Brown C.T."/>
            <person name="Hug L.A."/>
            <person name="Sharon I."/>
            <person name="Castelle C.J."/>
            <person name="Probst A.J."/>
            <person name="Thomas B.C."/>
            <person name="Singh A."/>
            <person name="Wilkins M.J."/>
            <person name="Karaoz U."/>
            <person name="Brodie E.L."/>
            <person name="Williams K.H."/>
            <person name="Hubbard S.S."/>
            <person name="Banfield J.F."/>
        </authorList>
    </citation>
    <scope>NUCLEOTIDE SEQUENCE [LARGE SCALE GENOMIC DNA]</scope>
</reference>
<organism evidence="16 17">
    <name type="scientific">Candidatus Nomurabacteria bacterium RIFOXYC2_FULL_36_19</name>
    <dbReference type="NCBI Taxonomy" id="1801806"/>
    <lineage>
        <taxon>Bacteria</taxon>
        <taxon>Candidatus Nomuraibacteriota</taxon>
    </lineage>
</organism>
<dbReference type="InterPro" id="IPR004769">
    <property type="entry name" value="Pur_lyase"/>
</dbReference>
<dbReference type="EC" id="4.3.2.2" evidence="4 12"/>
<proteinExistence type="inferred from homology"/>
<evidence type="ECO:0000256" key="9">
    <source>
        <dbReference type="ARBA" id="ARBA00025012"/>
    </source>
</evidence>
<protein>
    <recommendedName>
        <fullName evidence="5 12">Adenylosuccinate lyase</fullName>
        <shortName evidence="13">ASL</shortName>
        <ecNumber evidence="4 12">4.3.2.2</ecNumber>
    </recommendedName>
    <alternativeName>
        <fullName evidence="10 13">Adenylosuccinase</fullName>
    </alternativeName>
</protein>
<dbReference type="InterPro" id="IPR020557">
    <property type="entry name" value="Fumarate_lyase_CS"/>
</dbReference>
<comment type="function">
    <text evidence="9">Catalyzes two reactions in de novo purine nucleotide biosynthesis. Catalyzes the breakdown of 5-aminoimidazole- (N-succinylocarboxamide) ribotide (SAICAR or 2-[5-amino-1-(5-phospho-beta-D-ribosyl)imidazole-4-carboxamido]succinate) to 5-aminoimidazole-4-carboxamide ribotide (AICAR or 5-amino-1-(5-phospho-beta-D-ribosyl)imidazole-4-carboxamide) and fumarate, and of adenylosuccinate (ADS or N(6)-(1,2-dicarboxyethyl)-AMP) to adenosine monophosphate (AMP) and fumarate.</text>
</comment>
<dbReference type="InterPro" id="IPR013539">
    <property type="entry name" value="PurB_C"/>
</dbReference>
<dbReference type="InterPro" id="IPR000362">
    <property type="entry name" value="Fumarate_lyase_fam"/>
</dbReference>
<evidence type="ECO:0000256" key="12">
    <source>
        <dbReference type="NCBIfam" id="TIGR00928"/>
    </source>
</evidence>
<dbReference type="AlphaFoldDB" id="A0A1F6YVY4"/>
<dbReference type="EMBL" id="MFWE01000012">
    <property type="protein sequence ID" value="OGJ10513.1"/>
    <property type="molecule type" value="Genomic_DNA"/>
</dbReference>
<dbReference type="InterPro" id="IPR008948">
    <property type="entry name" value="L-Aspartase-like"/>
</dbReference>
<dbReference type="GO" id="GO:0006189">
    <property type="term" value="P:'de novo' IMP biosynthetic process"/>
    <property type="evidence" value="ECO:0007669"/>
    <property type="project" value="UniProtKB-UniPathway"/>
</dbReference>
<evidence type="ECO:0000313" key="17">
    <source>
        <dbReference type="Proteomes" id="UP000178975"/>
    </source>
</evidence>
<keyword evidence="7 13" id="KW-0456">Lyase</keyword>
<dbReference type="PRINTS" id="PR00149">
    <property type="entry name" value="FUMRATELYASE"/>
</dbReference>
<evidence type="ECO:0000256" key="2">
    <source>
        <dbReference type="ARBA" id="ARBA00004734"/>
    </source>
</evidence>
<dbReference type="GO" id="GO:0004018">
    <property type="term" value="F:N6-(1,2-dicarboxyethyl)AMP AMP-lyase (fumarate-forming) activity"/>
    <property type="evidence" value="ECO:0007669"/>
    <property type="project" value="UniProtKB-UniRule"/>
</dbReference>
<evidence type="ECO:0000256" key="7">
    <source>
        <dbReference type="ARBA" id="ARBA00023239"/>
    </source>
</evidence>
<dbReference type="InterPro" id="IPR022761">
    <property type="entry name" value="Fumarate_lyase_N"/>
</dbReference>
<dbReference type="InterPro" id="IPR024083">
    <property type="entry name" value="Fumarase/histidase_N"/>
</dbReference>
<dbReference type="PROSITE" id="PS00163">
    <property type="entry name" value="FUMARATE_LYASES"/>
    <property type="match status" value="1"/>
</dbReference>
<comment type="catalytic activity">
    <reaction evidence="11">
        <text>N(6)-(1,2-dicarboxyethyl)-AMP = fumarate + AMP</text>
        <dbReference type="Rhea" id="RHEA:16853"/>
        <dbReference type="ChEBI" id="CHEBI:29806"/>
        <dbReference type="ChEBI" id="CHEBI:57567"/>
        <dbReference type="ChEBI" id="CHEBI:456215"/>
        <dbReference type="EC" id="4.3.2.2"/>
    </reaction>
    <physiologicalReaction direction="left-to-right" evidence="11">
        <dbReference type="Rhea" id="RHEA:16854"/>
    </physiologicalReaction>
</comment>
<feature type="domain" description="Fumarate lyase N-terminal" evidence="14">
    <location>
        <begin position="11"/>
        <end position="313"/>
    </location>
</feature>
<evidence type="ECO:0000313" key="16">
    <source>
        <dbReference type="EMBL" id="OGJ10513.1"/>
    </source>
</evidence>
<evidence type="ECO:0000256" key="13">
    <source>
        <dbReference type="RuleBase" id="RU361172"/>
    </source>
</evidence>
<dbReference type="Gene3D" id="1.20.200.10">
    <property type="entry name" value="Fumarase/aspartase (Central domain)"/>
    <property type="match status" value="1"/>
</dbReference>
<evidence type="ECO:0000256" key="5">
    <source>
        <dbReference type="ARBA" id="ARBA00017058"/>
    </source>
</evidence>
<evidence type="ECO:0000259" key="14">
    <source>
        <dbReference type="Pfam" id="PF00206"/>
    </source>
</evidence>
<dbReference type="Proteomes" id="UP000178975">
    <property type="component" value="Unassembled WGS sequence"/>
</dbReference>
<dbReference type="Pfam" id="PF00206">
    <property type="entry name" value="Lyase_1"/>
    <property type="match status" value="1"/>
</dbReference>
<evidence type="ECO:0000256" key="10">
    <source>
        <dbReference type="ARBA" id="ARBA00030717"/>
    </source>
</evidence>
<evidence type="ECO:0000259" key="15">
    <source>
        <dbReference type="Pfam" id="PF08328"/>
    </source>
</evidence>
<comment type="caution">
    <text evidence="16">The sequence shown here is derived from an EMBL/GenBank/DDBJ whole genome shotgun (WGS) entry which is preliminary data.</text>
</comment>
<dbReference type="Pfam" id="PF08328">
    <property type="entry name" value="ASL_C"/>
    <property type="match status" value="1"/>
</dbReference>
<evidence type="ECO:0000256" key="6">
    <source>
        <dbReference type="ARBA" id="ARBA00022755"/>
    </source>
</evidence>
<dbReference type="NCBIfam" id="NF006764">
    <property type="entry name" value="PRK09285.1"/>
    <property type="match status" value="1"/>
</dbReference>
<keyword evidence="6 13" id="KW-0658">Purine biosynthesis</keyword>
<comment type="pathway">
    <text evidence="2 13">Purine metabolism; AMP biosynthesis via de novo pathway; AMP from IMP: step 2/2.</text>
</comment>
<dbReference type="Gene3D" id="1.10.40.30">
    <property type="entry name" value="Fumarase/aspartase (C-terminal domain)"/>
    <property type="match status" value="1"/>
</dbReference>
<evidence type="ECO:0000256" key="11">
    <source>
        <dbReference type="ARBA" id="ARBA00049115"/>
    </source>
</evidence>
<dbReference type="SUPFAM" id="SSF48557">
    <property type="entry name" value="L-aspartase-like"/>
    <property type="match status" value="1"/>
</dbReference>